<evidence type="ECO:0000256" key="4">
    <source>
        <dbReference type="ARBA" id="ARBA00022801"/>
    </source>
</evidence>
<dbReference type="AlphaFoldDB" id="A0A235BW63"/>
<comment type="similarity">
    <text evidence="1">Belongs to the peptidase A31 family.</text>
</comment>
<evidence type="ECO:0000313" key="5">
    <source>
        <dbReference type="EMBL" id="OYD16620.1"/>
    </source>
</evidence>
<evidence type="ECO:0000256" key="2">
    <source>
        <dbReference type="ARBA" id="ARBA00022670"/>
    </source>
</evidence>
<dbReference type="SUPFAM" id="SSF53163">
    <property type="entry name" value="HybD-like"/>
    <property type="match status" value="1"/>
</dbReference>
<name>A0A235BW63_UNCW3</name>
<evidence type="ECO:0000313" key="6">
    <source>
        <dbReference type="Proteomes" id="UP000215215"/>
    </source>
</evidence>
<dbReference type="InterPro" id="IPR023430">
    <property type="entry name" value="Pept_HybD-like_dom_sf"/>
</dbReference>
<protein>
    <recommendedName>
        <fullName evidence="7">Hydrogenase maturation protease</fullName>
    </recommendedName>
</protein>
<keyword evidence="2" id="KW-0645">Protease</keyword>
<dbReference type="Gene3D" id="3.40.50.1450">
    <property type="entry name" value="HybD-like"/>
    <property type="match status" value="1"/>
</dbReference>
<dbReference type="PANTHER" id="PTHR30302:SF1">
    <property type="entry name" value="HYDROGENASE 2 MATURATION PROTEASE"/>
    <property type="match status" value="1"/>
</dbReference>
<sequence>MTPYKKFKNQISKIKSIVNGTNFLIAGVGNELKEIDRIGVELARKGEKIYPDRFIDCGVAPENYLHEIIGRKIETLIIVDVVYFENEGDMKILMPGELALQGISTHSLSLNFMAEYLANWGIKTVIIGIKPTPKNKEVGEKLLSGLYELIAAETRTS</sequence>
<gene>
    <name evidence="5" type="ORF">CH333_02980</name>
</gene>
<dbReference type="NCBIfam" id="TIGR00072">
    <property type="entry name" value="hydrog_prot"/>
    <property type="match status" value="1"/>
</dbReference>
<dbReference type="GO" id="GO:0008047">
    <property type="term" value="F:enzyme activator activity"/>
    <property type="evidence" value="ECO:0007669"/>
    <property type="project" value="InterPro"/>
</dbReference>
<organism evidence="5 6">
    <name type="scientific">candidate division WOR-3 bacterium JGI_Cruoil_03_44_89</name>
    <dbReference type="NCBI Taxonomy" id="1973748"/>
    <lineage>
        <taxon>Bacteria</taxon>
        <taxon>Bacteria division WOR-3</taxon>
    </lineage>
</organism>
<dbReference type="Pfam" id="PF01750">
    <property type="entry name" value="HycI"/>
    <property type="match status" value="1"/>
</dbReference>
<dbReference type="Proteomes" id="UP000215215">
    <property type="component" value="Unassembled WGS sequence"/>
</dbReference>
<dbReference type="GO" id="GO:0004190">
    <property type="term" value="F:aspartic-type endopeptidase activity"/>
    <property type="evidence" value="ECO:0007669"/>
    <property type="project" value="UniProtKB-KW"/>
</dbReference>
<keyword evidence="4" id="KW-0378">Hydrolase</keyword>
<reference evidence="5 6" key="1">
    <citation type="submission" date="2017-07" db="EMBL/GenBank/DDBJ databases">
        <title>Recovery of genomes from metagenomes via a dereplication, aggregation, and scoring strategy.</title>
        <authorList>
            <person name="Sieber C.M."/>
            <person name="Probst A.J."/>
            <person name="Sharrar A."/>
            <person name="Thomas B.C."/>
            <person name="Hess M."/>
            <person name="Tringe S.G."/>
            <person name="Banfield J.F."/>
        </authorList>
    </citation>
    <scope>NUCLEOTIDE SEQUENCE [LARGE SCALE GENOMIC DNA]</scope>
    <source>
        <strain evidence="5">JGI_Cruoil_03_44_89</strain>
    </source>
</reference>
<evidence type="ECO:0000256" key="1">
    <source>
        <dbReference type="ARBA" id="ARBA00006814"/>
    </source>
</evidence>
<evidence type="ECO:0000256" key="3">
    <source>
        <dbReference type="ARBA" id="ARBA00022750"/>
    </source>
</evidence>
<keyword evidence="3" id="KW-0064">Aspartyl protease</keyword>
<dbReference type="EMBL" id="NOZQ01000057">
    <property type="protein sequence ID" value="OYD16620.1"/>
    <property type="molecule type" value="Genomic_DNA"/>
</dbReference>
<comment type="caution">
    <text evidence="5">The sequence shown here is derived from an EMBL/GenBank/DDBJ whole genome shotgun (WGS) entry which is preliminary data.</text>
</comment>
<dbReference type="GO" id="GO:0016485">
    <property type="term" value="P:protein processing"/>
    <property type="evidence" value="ECO:0007669"/>
    <property type="project" value="TreeGrafter"/>
</dbReference>
<accession>A0A235BW63</accession>
<evidence type="ECO:0008006" key="7">
    <source>
        <dbReference type="Google" id="ProtNLM"/>
    </source>
</evidence>
<proteinExistence type="inferred from homology"/>
<dbReference type="PANTHER" id="PTHR30302">
    <property type="entry name" value="HYDROGENASE 1 MATURATION PROTEASE"/>
    <property type="match status" value="1"/>
</dbReference>
<dbReference type="InterPro" id="IPR000671">
    <property type="entry name" value="Peptidase_A31"/>
</dbReference>